<evidence type="ECO:0000256" key="6">
    <source>
        <dbReference type="SAM" id="MobiDB-lite"/>
    </source>
</evidence>
<evidence type="ECO:0000256" key="8">
    <source>
        <dbReference type="SAM" id="SignalP"/>
    </source>
</evidence>
<evidence type="ECO:0000313" key="10">
    <source>
        <dbReference type="Proteomes" id="UP000886817"/>
    </source>
</evidence>
<reference evidence="9" key="1">
    <citation type="journal article" date="2021" name="PeerJ">
        <title>Extensive microbial diversity within the chicken gut microbiome revealed by metagenomics and culture.</title>
        <authorList>
            <person name="Gilroy R."/>
            <person name="Ravi A."/>
            <person name="Getino M."/>
            <person name="Pursley I."/>
            <person name="Horton D.L."/>
            <person name="Alikhan N.F."/>
            <person name="Baker D."/>
            <person name="Gharbi K."/>
            <person name="Hall N."/>
            <person name="Watson M."/>
            <person name="Adriaenssens E.M."/>
            <person name="Foster-Nyarko E."/>
            <person name="Jarju S."/>
            <person name="Secka A."/>
            <person name="Antonio M."/>
            <person name="Oren A."/>
            <person name="Chaudhuri R.R."/>
            <person name="La Ragione R."/>
            <person name="Hildebrand F."/>
            <person name="Pallen M.J."/>
        </authorList>
    </citation>
    <scope>NUCLEOTIDE SEQUENCE</scope>
    <source>
        <strain evidence="9">ChiSjej1B19-8411</strain>
    </source>
</reference>
<proteinExistence type="predicted"/>
<keyword evidence="5 7" id="KW-0472">Membrane</keyword>
<evidence type="ECO:0000256" key="4">
    <source>
        <dbReference type="ARBA" id="ARBA00022989"/>
    </source>
</evidence>
<evidence type="ECO:0000256" key="1">
    <source>
        <dbReference type="ARBA" id="ARBA00004236"/>
    </source>
</evidence>
<organism evidence="9 10">
    <name type="scientific">Candidatus Blautia gallistercoris</name>
    <dbReference type="NCBI Taxonomy" id="2838490"/>
    <lineage>
        <taxon>Bacteria</taxon>
        <taxon>Bacillati</taxon>
        <taxon>Bacillota</taxon>
        <taxon>Clostridia</taxon>
        <taxon>Lachnospirales</taxon>
        <taxon>Lachnospiraceae</taxon>
        <taxon>Blautia</taxon>
    </lineage>
</organism>
<accession>A0A9D1WGD7</accession>
<dbReference type="NCBIfam" id="TIGR01195">
    <property type="entry name" value="oadG_fam"/>
    <property type="match status" value="1"/>
</dbReference>
<dbReference type="Pfam" id="PF04277">
    <property type="entry name" value="OAD_gamma"/>
    <property type="match status" value="1"/>
</dbReference>
<keyword evidence="2" id="KW-1003">Cell membrane</keyword>
<dbReference type="Proteomes" id="UP000886817">
    <property type="component" value="Unassembled WGS sequence"/>
</dbReference>
<feature type="transmembrane region" description="Helical" evidence="7">
    <location>
        <begin position="150"/>
        <end position="170"/>
    </location>
</feature>
<dbReference type="PROSITE" id="PS51257">
    <property type="entry name" value="PROKAR_LIPOPROTEIN"/>
    <property type="match status" value="1"/>
</dbReference>
<evidence type="ECO:0000256" key="7">
    <source>
        <dbReference type="SAM" id="Phobius"/>
    </source>
</evidence>
<feature type="compositionally biased region" description="Pro residues" evidence="6">
    <location>
        <begin position="190"/>
        <end position="200"/>
    </location>
</feature>
<reference evidence="9" key="2">
    <citation type="submission" date="2021-04" db="EMBL/GenBank/DDBJ databases">
        <authorList>
            <person name="Gilroy R."/>
        </authorList>
    </citation>
    <scope>NUCLEOTIDE SEQUENCE</scope>
    <source>
        <strain evidence="9">ChiSjej1B19-8411</strain>
    </source>
</reference>
<sequence length="251" mass="27192">MKHLWKKITCVLLAMIFVFSMTACSSSEDESINADMQTALISTAEGLSQTVIALSDEEIESYMETGDDFTRDVMEVWDGSREELGELVEWKEATVERDGIEYVVTLPATFTGADANFVYMFDRTGNPTSLSVEVEYPMSVSLQRAALNTVMGLGTVFVVLIFLSFIIWLFKFIPNPEAKEREAAKAAKPAPAPAPAPAAAPAPVQTPAASASGTDDKELVAVIAAAIAAAEGTSPDGFVVRSIRKVNRRKW</sequence>
<name>A0A9D1WGD7_9FIRM</name>
<feature type="chain" id="PRO_5038637120" evidence="8">
    <location>
        <begin position="26"/>
        <end position="251"/>
    </location>
</feature>
<comment type="subcellular location">
    <subcellularLocation>
        <location evidence="1">Cell membrane</location>
    </subcellularLocation>
</comment>
<dbReference type="EMBL" id="DXEX01000037">
    <property type="protein sequence ID" value="HIX58347.1"/>
    <property type="molecule type" value="Genomic_DNA"/>
</dbReference>
<keyword evidence="3 7" id="KW-0812">Transmembrane</keyword>
<feature type="compositionally biased region" description="Low complexity" evidence="6">
    <location>
        <begin position="201"/>
        <end position="211"/>
    </location>
</feature>
<feature type="signal peptide" evidence="8">
    <location>
        <begin position="1"/>
        <end position="25"/>
    </location>
</feature>
<dbReference type="AlphaFoldDB" id="A0A9D1WGD7"/>
<dbReference type="GO" id="GO:0015081">
    <property type="term" value="F:sodium ion transmembrane transporter activity"/>
    <property type="evidence" value="ECO:0007669"/>
    <property type="project" value="InterPro"/>
</dbReference>
<evidence type="ECO:0000256" key="2">
    <source>
        <dbReference type="ARBA" id="ARBA00022475"/>
    </source>
</evidence>
<evidence type="ECO:0000256" key="3">
    <source>
        <dbReference type="ARBA" id="ARBA00022692"/>
    </source>
</evidence>
<protein>
    <submittedName>
        <fullName evidence="9">OadG family protein</fullName>
    </submittedName>
</protein>
<dbReference type="GO" id="GO:0036376">
    <property type="term" value="P:sodium ion export across plasma membrane"/>
    <property type="evidence" value="ECO:0007669"/>
    <property type="project" value="InterPro"/>
</dbReference>
<dbReference type="GO" id="GO:0005886">
    <property type="term" value="C:plasma membrane"/>
    <property type="evidence" value="ECO:0007669"/>
    <property type="project" value="UniProtKB-SubCell"/>
</dbReference>
<feature type="region of interest" description="Disordered" evidence="6">
    <location>
        <begin position="183"/>
        <end position="213"/>
    </location>
</feature>
<gene>
    <name evidence="9" type="ORF">IAA45_01330</name>
</gene>
<dbReference type="InterPro" id="IPR005899">
    <property type="entry name" value="Na_pump_deCOase"/>
</dbReference>
<evidence type="ECO:0000313" key="9">
    <source>
        <dbReference type="EMBL" id="HIX58347.1"/>
    </source>
</evidence>
<comment type="caution">
    <text evidence="9">The sequence shown here is derived from an EMBL/GenBank/DDBJ whole genome shotgun (WGS) entry which is preliminary data.</text>
</comment>
<keyword evidence="8" id="KW-0732">Signal</keyword>
<evidence type="ECO:0000256" key="5">
    <source>
        <dbReference type="ARBA" id="ARBA00023136"/>
    </source>
</evidence>
<keyword evidence="4 7" id="KW-1133">Transmembrane helix</keyword>